<dbReference type="Pfam" id="PF02205">
    <property type="entry name" value="WH2"/>
    <property type="match status" value="1"/>
</dbReference>
<feature type="region of interest" description="Disordered" evidence="1">
    <location>
        <begin position="333"/>
        <end position="390"/>
    </location>
</feature>
<dbReference type="GO" id="GO:0003779">
    <property type="term" value="F:actin binding"/>
    <property type="evidence" value="ECO:0007669"/>
    <property type="project" value="InterPro"/>
</dbReference>
<feature type="compositionally biased region" description="Acidic residues" evidence="1">
    <location>
        <begin position="375"/>
        <end position="390"/>
    </location>
</feature>
<dbReference type="PROSITE" id="PS51082">
    <property type="entry name" value="WH2"/>
    <property type="match status" value="2"/>
</dbReference>
<comment type="caution">
    <text evidence="4">The sequence shown here is derived from an EMBL/GenBank/DDBJ whole genome shotgun (WGS) entry which is preliminary data.</text>
</comment>
<dbReference type="Proteomes" id="UP001178507">
    <property type="component" value="Unassembled WGS sequence"/>
</dbReference>
<reference evidence="4" key="1">
    <citation type="submission" date="2023-08" db="EMBL/GenBank/DDBJ databases">
        <authorList>
            <person name="Chen Y."/>
            <person name="Shah S."/>
            <person name="Dougan E. K."/>
            <person name="Thang M."/>
            <person name="Chan C."/>
        </authorList>
    </citation>
    <scope>NUCLEOTIDE SEQUENCE</scope>
</reference>
<evidence type="ECO:0000256" key="2">
    <source>
        <dbReference type="SAM" id="SignalP"/>
    </source>
</evidence>
<feature type="compositionally biased region" description="Pro residues" evidence="1">
    <location>
        <begin position="189"/>
        <end position="206"/>
    </location>
</feature>
<evidence type="ECO:0000259" key="3">
    <source>
        <dbReference type="PROSITE" id="PS51082"/>
    </source>
</evidence>
<proteinExistence type="predicted"/>
<feature type="chain" id="PRO_5041446312" description="WH2 domain-containing protein" evidence="2">
    <location>
        <begin position="21"/>
        <end position="390"/>
    </location>
</feature>
<feature type="signal peptide" evidence="2">
    <location>
        <begin position="1"/>
        <end position="20"/>
    </location>
</feature>
<dbReference type="EMBL" id="CAUJNA010000868">
    <property type="protein sequence ID" value="CAJ1382046.1"/>
    <property type="molecule type" value="Genomic_DNA"/>
</dbReference>
<evidence type="ECO:0000256" key="1">
    <source>
        <dbReference type="SAM" id="MobiDB-lite"/>
    </source>
</evidence>
<feature type="domain" description="WH2" evidence="3">
    <location>
        <begin position="258"/>
        <end position="275"/>
    </location>
</feature>
<organism evidence="4 5">
    <name type="scientific">Effrenium voratum</name>
    <dbReference type="NCBI Taxonomy" id="2562239"/>
    <lineage>
        <taxon>Eukaryota</taxon>
        <taxon>Sar</taxon>
        <taxon>Alveolata</taxon>
        <taxon>Dinophyceae</taxon>
        <taxon>Suessiales</taxon>
        <taxon>Symbiodiniaceae</taxon>
        <taxon>Effrenium</taxon>
    </lineage>
</organism>
<feature type="domain" description="WH2" evidence="3">
    <location>
        <begin position="321"/>
        <end position="338"/>
    </location>
</feature>
<sequence>MWRLLSPVLLSSALAGRLSAGHEETGKVPCACDNKVGVLAPKKELPYIRIPADARCERPHVHASKTGGKFCSCDKGVATNWKVALGDAQVQLEAVVKPKVEAIQAKIQALEEQYGITIDYSSISKIKPMVKSFPRRNGEGVWVCCCQSQKAGKCKENAQMEGSLFKSGFHHEAPTRACEEESDEAESSPPSPPSPRRGPPPPPPPMSTTGAPSTGTTVSPSGGGRADLMAQIRGAALTSTEAPSVPTPTPAASAPASGENPLMAAIRAGKGLKHVTDAPEPPIGPPPSGGHGSVMDELKAGVKLKPASERTLEPREQHLTPREELMSALKAGVQLKKAKDRKPEVETTRPPQNMLSLIRASPKFQALSALRESTGAEDEDDWDEEWDESH</sequence>
<feature type="compositionally biased region" description="Pro residues" evidence="1">
    <location>
        <begin position="279"/>
        <end position="288"/>
    </location>
</feature>
<gene>
    <name evidence="4" type="ORF">EVOR1521_LOCUS9533</name>
</gene>
<dbReference type="SMART" id="SM00246">
    <property type="entry name" value="WH2"/>
    <property type="match status" value="4"/>
</dbReference>
<dbReference type="InterPro" id="IPR003124">
    <property type="entry name" value="WH2_dom"/>
</dbReference>
<feature type="compositionally biased region" description="Low complexity" evidence="1">
    <location>
        <begin position="238"/>
        <end position="257"/>
    </location>
</feature>
<feature type="compositionally biased region" description="Low complexity" evidence="1">
    <location>
        <begin position="207"/>
        <end position="220"/>
    </location>
</feature>
<keyword evidence="2" id="KW-0732">Signal</keyword>
<evidence type="ECO:0000313" key="4">
    <source>
        <dbReference type="EMBL" id="CAJ1382046.1"/>
    </source>
</evidence>
<feature type="region of interest" description="Disordered" evidence="1">
    <location>
        <begin position="168"/>
        <end position="260"/>
    </location>
</feature>
<feature type="region of interest" description="Disordered" evidence="1">
    <location>
        <begin position="274"/>
        <end position="295"/>
    </location>
</feature>
<accession>A0AA36I892</accession>
<feature type="compositionally biased region" description="Basic and acidic residues" evidence="1">
    <location>
        <begin position="169"/>
        <end position="179"/>
    </location>
</feature>
<name>A0AA36I892_9DINO</name>
<protein>
    <recommendedName>
        <fullName evidence="3">WH2 domain-containing protein</fullName>
    </recommendedName>
</protein>
<evidence type="ECO:0000313" key="5">
    <source>
        <dbReference type="Proteomes" id="UP001178507"/>
    </source>
</evidence>
<keyword evidence="5" id="KW-1185">Reference proteome</keyword>
<dbReference type="AlphaFoldDB" id="A0AA36I892"/>